<proteinExistence type="predicted"/>
<sequence length="227" mass="25952">MDIEKAYFSLPEVLERWSIPEDDLVYLAENDQLRLSIRVFDLPLEIGGYEEDSDGARFRVPEERRYFSGLLDLHACDVFHLFRSGEVRLSEFRSGPSGYACLQDEYAPLYVVIGDLLLRRSERDLYEIKSGFYAGSGSCEDRSFIASRDYKDVRCNGHQFQLGPIQAEVVRALHAAAQSGQPWQSGKQILAAARSKSLKMADVFKSKKNWRELIHSDGRGSYRLRVD</sequence>
<gene>
    <name evidence="1" type="ORF">C8N31_1175</name>
</gene>
<accession>A0A2T6C4W5</accession>
<dbReference type="Proteomes" id="UP000244092">
    <property type="component" value="Unassembled WGS sequence"/>
</dbReference>
<dbReference type="AlphaFoldDB" id="A0A2T6C4W5"/>
<evidence type="ECO:0000313" key="1">
    <source>
        <dbReference type="EMBL" id="PTX63371.1"/>
    </source>
</evidence>
<dbReference type="EMBL" id="QBKU01000017">
    <property type="protein sequence ID" value="PTX63371.1"/>
    <property type="molecule type" value="Genomic_DNA"/>
</dbReference>
<dbReference type="RefSeq" id="WP_025047612.1">
    <property type="nucleotide sequence ID" value="NZ_QBKU01000017.1"/>
</dbReference>
<evidence type="ECO:0000313" key="2">
    <source>
        <dbReference type="Proteomes" id="UP000244092"/>
    </source>
</evidence>
<protein>
    <submittedName>
        <fullName evidence="1">Uncharacterized protein</fullName>
    </submittedName>
</protein>
<dbReference type="OrthoDB" id="7819637at2"/>
<organism evidence="1 2">
    <name type="scientific">Sulfitobacter mediterraneus</name>
    <dbReference type="NCBI Taxonomy" id="83219"/>
    <lineage>
        <taxon>Bacteria</taxon>
        <taxon>Pseudomonadati</taxon>
        <taxon>Pseudomonadota</taxon>
        <taxon>Alphaproteobacteria</taxon>
        <taxon>Rhodobacterales</taxon>
        <taxon>Roseobacteraceae</taxon>
        <taxon>Sulfitobacter</taxon>
    </lineage>
</organism>
<name>A0A2T6C4W5_9RHOB</name>
<reference evidence="1 2" key="1">
    <citation type="submission" date="2018-04" db="EMBL/GenBank/DDBJ databases">
        <title>Genomic Encyclopedia of Archaeal and Bacterial Type Strains, Phase II (KMG-II): from individual species to whole genera.</title>
        <authorList>
            <person name="Goeker M."/>
        </authorList>
    </citation>
    <scope>NUCLEOTIDE SEQUENCE [LARGE SCALE GENOMIC DNA]</scope>
    <source>
        <strain evidence="1 2">DSM 12244</strain>
    </source>
</reference>
<comment type="caution">
    <text evidence="1">The sequence shown here is derived from an EMBL/GenBank/DDBJ whole genome shotgun (WGS) entry which is preliminary data.</text>
</comment>